<comment type="subcellular location">
    <subcellularLocation>
        <location evidence="1">Cell membrane</location>
        <topology evidence="1">Multi-pass membrane protein</topology>
    </subcellularLocation>
</comment>
<protein>
    <submittedName>
        <fullName evidence="8">Purine ribonucleoside efflux pump NepI</fullName>
    </submittedName>
</protein>
<keyword evidence="5 6" id="KW-0472">Membrane</keyword>
<keyword evidence="2" id="KW-1003">Cell membrane</keyword>
<feature type="transmembrane region" description="Helical" evidence="6">
    <location>
        <begin position="213"/>
        <end position="234"/>
    </location>
</feature>
<keyword evidence="4 6" id="KW-1133">Transmembrane helix</keyword>
<feature type="transmembrane region" description="Helical" evidence="6">
    <location>
        <begin position="87"/>
        <end position="110"/>
    </location>
</feature>
<feature type="transmembrane region" description="Helical" evidence="6">
    <location>
        <begin position="171"/>
        <end position="193"/>
    </location>
</feature>
<reference evidence="8 9" key="1">
    <citation type="submission" date="2017-03" db="EMBL/GenBank/DDBJ databases">
        <authorList>
            <person name="Afonso C.L."/>
            <person name="Miller P.J."/>
            <person name="Scott M.A."/>
            <person name="Spackman E."/>
            <person name="Goraichik I."/>
            <person name="Dimitrov K.M."/>
            <person name="Suarez D.L."/>
            <person name="Swayne D.E."/>
        </authorList>
    </citation>
    <scope>NUCLEOTIDE SEQUENCE [LARGE SCALE GENOMIC DNA]</scope>
    <source>
        <strain evidence="8 9">CECT 7751</strain>
    </source>
</reference>
<feature type="transmembrane region" description="Helical" evidence="6">
    <location>
        <begin position="55"/>
        <end position="75"/>
    </location>
</feature>
<feature type="transmembrane region" description="Helical" evidence="6">
    <location>
        <begin position="305"/>
        <end position="324"/>
    </location>
</feature>
<evidence type="ECO:0000313" key="9">
    <source>
        <dbReference type="Proteomes" id="UP000193963"/>
    </source>
</evidence>
<evidence type="ECO:0000256" key="3">
    <source>
        <dbReference type="ARBA" id="ARBA00022692"/>
    </source>
</evidence>
<dbReference type="InterPro" id="IPR050189">
    <property type="entry name" value="MFS_Efflux_Transporters"/>
</dbReference>
<feature type="transmembrane region" description="Helical" evidence="6">
    <location>
        <begin position="280"/>
        <end position="299"/>
    </location>
</feature>
<feature type="transmembrane region" description="Helical" evidence="6">
    <location>
        <begin position="336"/>
        <end position="357"/>
    </location>
</feature>
<feature type="transmembrane region" description="Helical" evidence="6">
    <location>
        <begin position="369"/>
        <end position="388"/>
    </location>
</feature>
<dbReference type="EMBL" id="FWFN01000002">
    <property type="protein sequence ID" value="SLN29667.1"/>
    <property type="molecule type" value="Genomic_DNA"/>
</dbReference>
<dbReference type="PANTHER" id="PTHR43124">
    <property type="entry name" value="PURINE EFFLUX PUMP PBUE"/>
    <property type="match status" value="1"/>
</dbReference>
<feature type="domain" description="Major facilitator superfamily (MFS) profile" evidence="7">
    <location>
        <begin position="21"/>
        <end position="391"/>
    </location>
</feature>
<evidence type="ECO:0000256" key="5">
    <source>
        <dbReference type="ARBA" id="ARBA00023136"/>
    </source>
</evidence>
<evidence type="ECO:0000256" key="2">
    <source>
        <dbReference type="ARBA" id="ARBA00022475"/>
    </source>
</evidence>
<feature type="transmembrane region" description="Helical" evidence="6">
    <location>
        <begin position="116"/>
        <end position="134"/>
    </location>
</feature>
<dbReference type="InterPro" id="IPR036259">
    <property type="entry name" value="MFS_trans_sf"/>
</dbReference>
<feature type="transmembrane region" description="Helical" evidence="6">
    <location>
        <begin position="146"/>
        <end position="165"/>
    </location>
</feature>
<organism evidence="8 9">
    <name type="scientific">Pseudooceanicola marinus</name>
    <dbReference type="NCBI Taxonomy" id="396013"/>
    <lineage>
        <taxon>Bacteria</taxon>
        <taxon>Pseudomonadati</taxon>
        <taxon>Pseudomonadota</taxon>
        <taxon>Alphaproteobacteria</taxon>
        <taxon>Rhodobacterales</taxon>
        <taxon>Paracoccaceae</taxon>
        <taxon>Pseudooceanicola</taxon>
    </lineage>
</organism>
<dbReference type="AlphaFoldDB" id="A0A1X6YUE7"/>
<feature type="transmembrane region" description="Helical" evidence="6">
    <location>
        <begin position="254"/>
        <end position="273"/>
    </location>
</feature>
<evidence type="ECO:0000256" key="1">
    <source>
        <dbReference type="ARBA" id="ARBA00004651"/>
    </source>
</evidence>
<dbReference type="RefSeq" id="WP_232618315.1">
    <property type="nucleotide sequence ID" value="NZ_FWFN01000002.1"/>
</dbReference>
<dbReference type="SUPFAM" id="SSF103473">
    <property type="entry name" value="MFS general substrate transporter"/>
    <property type="match status" value="1"/>
</dbReference>
<dbReference type="Gene3D" id="1.20.1250.20">
    <property type="entry name" value="MFS general substrate transporter like domains"/>
    <property type="match status" value="1"/>
</dbReference>
<evidence type="ECO:0000256" key="4">
    <source>
        <dbReference type="ARBA" id="ARBA00022989"/>
    </source>
</evidence>
<dbReference type="InterPro" id="IPR020846">
    <property type="entry name" value="MFS_dom"/>
</dbReference>
<sequence>MSDIHMPSTVHSAGARFPWAALLALSMAAFITILTEALPAGLLPAIGQGLGVSEAGAGQLVTVYAIGSLVAAIPLTTLTQGLRRKPLLMTAIVGFLIANTVTALSTSYALTLSARFVAGVAAGLLWALAAGYAARMASDHLKGRAIAVAMAGTPLALSLGVPAGTFLGAILGWRACFGLMSLLTVGLIVWVLAKVPDFAGEPAGQRRTLRGVLTLPGIRPVLGVVLSFVLAHNILYTYIAPFLAGAGMVERTDAVLLVFGLASLVSIWIVGMLIDTRLRVITLTSIALFALAAAMFWIWRDTPTAIYAASAIWGLAFGGCATLFQTASAKAAGPAADLAQSMLVTMWSTAIAGGGLAGGLLLERFGPESLAPGLLLLIALAAAMTFAARDHGFPAGPREV</sequence>
<gene>
    <name evidence="8" type="primary">nepI</name>
    <name evidence="8" type="ORF">PSM7751_01225</name>
</gene>
<dbReference type="PANTHER" id="PTHR43124:SF3">
    <property type="entry name" value="CHLORAMPHENICOL EFFLUX PUMP RV0191"/>
    <property type="match status" value="1"/>
</dbReference>
<keyword evidence="3 6" id="KW-0812">Transmembrane</keyword>
<name>A0A1X6YUE7_9RHOB</name>
<dbReference type="CDD" id="cd17324">
    <property type="entry name" value="MFS_NepI_like"/>
    <property type="match status" value="1"/>
</dbReference>
<proteinExistence type="predicted"/>
<dbReference type="Proteomes" id="UP000193963">
    <property type="component" value="Unassembled WGS sequence"/>
</dbReference>
<dbReference type="GO" id="GO:0022857">
    <property type="term" value="F:transmembrane transporter activity"/>
    <property type="evidence" value="ECO:0007669"/>
    <property type="project" value="InterPro"/>
</dbReference>
<dbReference type="InterPro" id="IPR011701">
    <property type="entry name" value="MFS"/>
</dbReference>
<evidence type="ECO:0000313" key="8">
    <source>
        <dbReference type="EMBL" id="SLN29667.1"/>
    </source>
</evidence>
<evidence type="ECO:0000256" key="6">
    <source>
        <dbReference type="SAM" id="Phobius"/>
    </source>
</evidence>
<feature type="transmembrane region" description="Helical" evidence="6">
    <location>
        <begin position="21"/>
        <end position="43"/>
    </location>
</feature>
<dbReference type="PROSITE" id="PS50850">
    <property type="entry name" value="MFS"/>
    <property type="match status" value="1"/>
</dbReference>
<evidence type="ECO:0000259" key="7">
    <source>
        <dbReference type="PROSITE" id="PS50850"/>
    </source>
</evidence>
<accession>A0A1X6YUE7</accession>
<keyword evidence="9" id="KW-1185">Reference proteome</keyword>
<dbReference type="GO" id="GO:0005886">
    <property type="term" value="C:plasma membrane"/>
    <property type="evidence" value="ECO:0007669"/>
    <property type="project" value="UniProtKB-SubCell"/>
</dbReference>
<dbReference type="Pfam" id="PF07690">
    <property type="entry name" value="MFS_1"/>
    <property type="match status" value="1"/>
</dbReference>